<comment type="caution">
    <text evidence="6">The sequence shown here is derived from an EMBL/GenBank/DDBJ whole genome shotgun (WGS) entry which is preliminary data.</text>
</comment>
<dbReference type="InterPro" id="IPR001867">
    <property type="entry name" value="OmpR/PhoB-type_DNA-bd"/>
</dbReference>
<proteinExistence type="predicted"/>
<dbReference type="PANTHER" id="PTHR48111">
    <property type="entry name" value="REGULATOR OF RPOS"/>
    <property type="match status" value="1"/>
</dbReference>
<feature type="modified residue" description="4-aspartylphosphate" evidence="2">
    <location>
        <position position="56"/>
    </location>
</feature>
<evidence type="ECO:0000256" key="2">
    <source>
        <dbReference type="PROSITE-ProRule" id="PRU00169"/>
    </source>
</evidence>
<accession>A0ABR9DZR2</accession>
<feature type="domain" description="Response regulatory" evidence="4">
    <location>
        <begin position="7"/>
        <end position="120"/>
    </location>
</feature>
<gene>
    <name evidence="6" type="ORF">PALI_a1173</name>
</gene>
<sequence>MKIKDKQILIVEDDIRLCEMMAEMLREEFYKVNCVNDGISAISSIIANQPDIVLLDMNLPGCNGLDILRKINGQFTGIILMITADNSEILEVSALNLGIHDFIIKPIRPHVLLAKLRALYRLTHQNELAENHLIKIQDLTININSRTFFVGEKTVSITAAEYEIILYFMNNPAIIHTREMIIKKIRNIEYDGLDRSIDMRISSLRRKLNDAIPPYKYIKTIRAKGYILPY</sequence>
<evidence type="ECO:0000313" key="6">
    <source>
        <dbReference type="EMBL" id="MBE0359854.1"/>
    </source>
</evidence>
<dbReference type="RefSeq" id="WP_226894539.1">
    <property type="nucleotide sequence ID" value="NZ_AQGU01000025.1"/>
</dbReference>
<feature type="domain" description="OmpR/PhoB-type" evidence="5">
    <location>
        <begin position="131"/>
        <end position="230"/>
    </location>
</feature>
<dbReference type="SUPFAM" id="SSF52172">
    <property type="entry name" value="CheY-like"/>
    <property type="match status" value="1"/>
</dbReference>
<dbReference type="PANTHER" id="PTHR48111:SF47">
    <property type="entry name" value="TRANSCRIPTIONAL REGULATORY PROTEIN RSTA"/>
    <property type="match status" value="1"/>
</dbReference>
<reference evidence="6 7" key="1">
    <citation type="submission" date="2015-06" db="EMBL/GenBank/DDBJ databases">
        <title>Genome sequence of Pseudoalteromonas aliena.</title>
        <authorList>
            <person name="Xie B.-B."/>
            <person name="Rong J.-C."/>
            <person name="Qin Q.-L."/>
            <person name="Zhang Y.-Z."/>
        </authorList>
    </citation>
    <scope>NUCLEOTIDE SEQUENCE [LARGE SCALE GENOMIC DNA]</scope>
    <source>
        <strain evidence="6 7">SW19</strain>
    </source>
</reference>
<dbReference type="Proteomes" id="UP000648482">
    <property type="component" value="Unassembled WGS sequence"/>
</dbReference>
<dbReference type="EMBL" id="AQGU01000025">
    <property type="protein sequence ID" value="MBE0359854.1"/>
    <property type="molecule type" value="Genomic_DNA"/>
</dbReference>
<organism evidence="6 7">
    <name type="scientific">Pseudoalteromonas aliena SW19</name>
    <dbReference type="NCBI Taxonomy" id="1314866"/>
    <lineage>
        <taxon>Bacteria</taxon>
        <taxon>Pseudomonadati</taxon>
        <taxon>Pseudomonadota</taxon>
        <taxon>Gammaproteobacteria</taxon>
        <taxon>Alteromonadales</taxon>
        <taxon>Pseudoalteromonadaceae</taxon>
        <taxon>Pseudoalteromonas</taxon>
    </lineage>
</organism>
<protein>
    <recommendedName>
        <fullName evidence="8">DNA-binding response regulator</fullName>
    </recommendedName>
</protein>
<dbReference type="SMART" id="SM00862">
    <property type="entry name" value="Trans_reg_C"/>
    <property type="match status" value="1"/>
</dbReference>
<keyword evidence="7" id="KW-1185">Reference proteome</keyword>
<evidence type="ECO:0000256" key="3">
    <source>
        <dbReference type="PROSITE-ProRule" id="PRU01091"/>
    </source>
</evidence>
<evidence type="ECO:0008006" key="8">
    <source>
        <dbReference type="Google" id="ProtNLM"/>
    </source>
</evidence>
<feature type="DNA-binding region" description="OmpR/PhoB-type" evidence="3">
    <location>
        <begin position="131"/>
        <end position="230"/>
    </location>
</feature>
<keyword evidence="1 3" id="KW-0238">DNA-binding</keyword>
<dbReference type="InterPro" id="IPR011006">
    <property type="entry name" value="CheY-like_superfamily"/>
</dbReference>
<keyword evidence="2" id="KW-0597">Phosphoprotein</keyword>
<dbReference type="InterPro" id="IPR039420">
    <property type="entry name" value="WalR-like"/>
</dbReference>
<dbReference type="PROSITE" id="PS51755">
    <property type="entry name" value="OMPR_PHOB"/>
    <property type="match status" value="1"/>
</dbReference>
<evidence type="ECO:0000259" key="5">
    <source>
        <dbReference type="PROSITE" id="PS51755"/>
    </source>
</evidence>
<name>A0ABR9DZR2_9GAMM</name>
<dbReference type="SMART" id="SM00448">
    <property type="entry name" value="REC"/>
    <property type="match status" value="1"/>
</dbReference>
<evidence type="ECO:0000259" key="4">
    <source>
        <dbReference type="PROSITE" id="PS50110"/>
    </source>
</evidence>
<evidence type="ECO:0000256" key="1">
    <source>
        <dbReference type="ARBA" id="ARBA00023125"/>
    </source>
</evidence>
<dbReference type="InterPro" id="IPR036388">
    <property type="entry name" value="WH-like_DNA-bd_sf"/>
</dbReference>
<dbReference type="CDD" id="cd00383">
    <property type="entry name" value="trans_reg_C"/>
    <property type="match status" value="1"/>
</dbReference>
<dbReference type="Pfam" id="PF00486">
    <property type="entry name" value="Trans_reg_C"/>
    <property type="match status" value="1"/>
</dbReference>
<dbReference type="Pfam" id="PF00072">
    <property type="entry name" value="Response_reg"/>
    <property type="match status" value="1"/>
</dbReference>
<evidence type="ECO:0000313" key="7">
    <source>
        <dbReference type="Proteomes" id="UP000648482"/>
    </source>
</evidence>
<dbReference type="Gene3D" id="1.10.10.10">
    <property type="entry name" value="Winged helix-like DNA-binding domain superfamily/Winged helix DNA-binding domain"/>
    <property type="match status" value="1"/>
</dbReference>
<dbReference type="InterPro" id="IPR001789">
    <property type="entry name" value="Sig_transdc_resp-reg_receiver"/>
</dbReference>
<dbReference type="Gene3D" id="3.40.50.2300">
    <property type="match status" value="1"/>
</dbReference>
<dbReference type="PROSITE" id="PS50110">
    <property type="entry name" value="RESPONSE_REGULATORY"/>
    <property type="match status" value="1"/>
</dbReference>